<protein>
    <submittedName>
        <fullName evidence="1">Uncharacterized protein</fullName>
    </submittedName>
</protein>
<accession>A0A4C1TA04</accession>
<dbReference type="AlphaFoldDB" id="A0A4C1TA04"/>
<evidence type="ECO:0000313" key="1">
    <source>
        <dbReference type="EMBL" id="GBP10308.1"/>
    </source>
</evidence>
<name>A0A4C1TA04_EUMVA</name>
<proteinExistence type="predicted"/>
<sequence length="118" mass="13665">MRGRDPRRSQRYDRESEYRANMALIREICEVHGHAALIIIYGLFSTMMHPRRFSIRFVAGRARVLPQVNRPPNEITSGVNYCNLGARRRRRESMAIPVGSRHSDVETMEFPVGSAFLF</sequence>
<comment type="caution">
    <text evidence="1">The sequence shown here is derived from an EMBL/GenBank/DDBJ whole genome shotgun (WGS) entry which is preliminary data.</text>
</comment>
<dbReference type="Proteomes" id="UP000299102">
    <property type="component" value="Unassembled WGS sequence"/>
</dbReference>
<keyword evidence="2" id="KW-1185">Reference proteome</keyword>
<organism evidence="1 2">
    <name type="scientific">Eumeta variegata</name>
    <name type="common">Bagworm moth</name>
    <name type="synonym">Eumeta japonica</name>
    <dbReference type="NCBI Taxonomy" id="151549"/>
    <lineage>
        <taxon>Eukaryota</taxon>
        <taxon>Metazoa</taxon>
        <taxon>Ecdysozoa</taxon>
        <taxon>Arthropoda</taxon>
        <taxon>Hexapoda</taxon>
        <taxon>Insecta</taxon>
        <taxon>Pterygota</taxon>
        <taxon>Neoptera</taxon>
        <taxon>Endopterygota</taxon>
        <taxon>Lepidoptera</taxon>
        <taxon>Glossata</taxon>
        <taxon>Ditrysia</taxon>
        <taxon>Tineoidea</taxon>
        <taxon>Psychidae</taxon>
        <taxon>Oiketicinae</taxon>
        <taxon>Eumeta</taxon>
    </lineage>
</organism>
<dbReference type="EMBL" id="BGZK01000040">
    <property type="protein sequence ID" value="GBP10308.1"/>
    <property type="molecule type" value="Genomic_DNA"/>
</dbReference>
<evidence type="ECO:0000313" key="2">
    <source>
        <dbReference type="Proteomes" id="UP000299102"/>
    </source>
</evidence>
<gene>
    <name evidence="1" type="ORF">EVAR_5629_1</name>
</gene>
<reference evidence="1 2" key="1">
    <citation type="journal article" date="2019" name="Commun. Biol.">
        <title>The bagworm genome reveals a unique fibroin gene that provides high tensile strength.</title>
        <authorList>
            <person name="Kono N."/>
            <person name="Nakamura H."/>
            <person name="Ohtoshi R."/>
            <person name="Tomita M."/>
            <person name="Numata K."/>
            <person name="Arakawa K."/>
        </authorList>
    </citation>
    <scope>NUCLEOTIDE SEQUENCE [LARGE SCALE GENOMIC DNA]</scope>
</reference>